<name>A0AAD9J9S4_9ANNE</name>
<evidence type="ECO:0000256" key="5">
    <source>
        <dbReference type="ARBA" id="ARBA00022840"/>
    </source>
</evidence>
<dbReference type="GO" id="GO:0004674">
    <property type="term" value="F:protein serine/threonine kinase activity"/>
    <property type="evidence" value="ECO:0007669"/>
    <property type="project" value="UniProtKB-KW"/>
</dbReference>
<feature type="signal peptide" evidence="7">
    <location>
        <begin position="1"/>
        <end position="22"/>
    </location>
</feature>
<sequence length="922" mass="100444">MWSLGCVIAELFLGWPLYPGSSEYDQIRYISQTQGLPAEHMLNHATKTNRFFVRESTESNYPFWRLKTPEEHEVETTIKSKEARKYIFNCLDDMAQGSELMAEKLDRREFIDLLKHMLTLDQERRITPGEALNHSFITLAHLMDYVHRGIVKQSIQAMEVCSRPKLTSNVYDINQNNGTMIGNFLPSSTGNFTLTFNNHLNSLTSQVPSQLLAATAPQQAAEIQYIQPPTLQSGPYIQYQAPSGRCLAQQIPQHSGTTQFASRATDPFQQSLCMSSVILTQNGLQGLTSSNKPQYSLRIDNAVPMVTQPPQTLQIQPQLIAQVSAPQFVPVSMIENGRQMIVTNAPITSWPSQRQVLVPSWQQLPGLNAGQQPVGQHLVAETLASQGIADTWRRSLVVDNFDQGSTVIPVAPNSQAWNVAGVVPPQLMIARQPPQIHSNSSSKRHNNKQSRYQKEQVCNHFSPVKKRVKENTPPGEEPTSTTGWVTMGSASSQLSSHHSSCNHRTGASSNGGLKQQQNCALSSGSNSVISDSPHSGRASFGNKNHKGQKLSKQLPANIVTVCDSPMSDSDLRLFEASGSHKPGFTPIKNEPASSMDGYEKCTPRSSEPFALTGSPQNRLLTLAKMRHSIAVPSAEDKNANSVVMDTLAPPRSQHQSTPQNMVASSFYPLQIDTSAVSLSQSKLSKVSPTVTHSSQNLNSTYHHGQKPKYNTIHGTSAFSSQGQAQGQNRQKQRIPNLSSSHHGSGTSSRSQASGNSTGVSTVHFSPSTMSQQAVVYSAAGTAEGHRDYRRGGGATHSSPVQQQHKFVVPVHGHHHLIPTTLGAHQFASFSSGGPPPAHQSPRHIPYATHPLPAHLHPVLPSPSLHPAAAAAAAAGYTTQLQHQITGPTYVNSPPSGSIYATYPLSPTKARQMPYLYQTFAGE</sequence>
<keyword evidence="10" id="KW-1185">Reference proteome</keyword>
<dbReference type="GO" id="GO:0004713">
    <property type="term" value="F:protein tyrosine kinase activity"/>
    <property type="evidence" value="ECO:0007669"/>
    <property type="project" value="TreeGrafter"/>
</dbReference>
<keyword evidence="2" id="KW-0808">Transferase</keyword>
<evidence type="ECO:0000256" key="3">
    <source>
        <dbReference type="ARBA" id="ARBA00022741"/>
    </source>
</evidence>
<keyword evidence="7" id="KW-0732">Signal</keyword>
<feature type="domain" description="Protein kinase" evidence="8">
    <location>
        <begin position="1"/>
        <end position="137"/>
    </location>
</feature>
<feature type="chain" id="PRO_5042238444" description="Protein kinase domain-containing protein" evidence="7">
    <location>
        <begin position="23"/>
        <end position="922"/>
    </location>
</feature>
<dbReference type="PANTHER" id="PTHR24058">
    <property type="entry name" value="DUAL SPECIFICITY PROTEIN KINASE"/>
    <property type="match status" value="1"/>
</dbReference>
<evidence type="ECO:0000313" key="10">
    <source>
        <dbReference type="Proteomes" id="UP001208570"/>
    </source>
</evidence>
<keyword evidence="3" id="KW-0547">Nucleotide-binding</keyword>
<keyword evidence="5" id="KW-0067">ATP-binding</keyword>
<keyword evidence="4" id="KW-0418">Kinase</keyword>
<evidence type="ECO:0000256" key="2">
    <source>
        <dbReference type="ARBA" id="ARBA00022679"/>
    </source>
</evidence>
<accession>A0AAD9J9S4</accession>
<dbReference type="GO" id="GO:0005634">
    <property type="term" value="C:nucleus"/>
    <property type="evidence" value="ECO:0007669"/>
    <property type="project" value="TreeGrafter"/>
</dbReference>
<dbReference type="PROSITE" id="PS50011">
    <property type="entry name" value="PROTEIN_KINASE_DOM"/>
    <property type="match status" value="1"/>
</dbReference>
<dbReference type="GO" id="GO:0005737">
    <property type="term" value="C:cytoplasm"/>
    <property type="evidence" value="ECO:0007669"/>
    <property type="project" value="TreeGrafter"/>
</dbReference>
<dbReference type="EMBL" id="JAODUP010000459">
    <property type="protein sequence ID" value="KAK2149247.1"/>
    <property type="molecule type" value="Genomic_DNA"/>
</dbReference>
<evidence type="ECO:0000256" key="6">
    <source>
        <dbReference type="SAM" id="MobiDB-lite"/>
    </source>
</evidence>
<dbReference type="InterPro" id="IPR011009">
    <property type="entry name" value="Kinase-like_dom_sf"/>
</dbReference>
<comment type="caution">
    <text evidence="9">The sequence shown here is derived from an EMBL/GenBank/DDBJ whole genome shotgun (WGS) entry which is preliminary data.</text>
</comment>
<feature type="compositionally biased region" description="Low complexity" evidence="6">
    <location>
        <begin position="716"/>
        <end position="729"/>
    </location>
</feature>
<dbReference type="PANTHER" id="PTHR24058:SF17">
    <property type="entry name" value="HOMEODOMAIN INTERACTING PROTEIN KINASE, ISOFORM D"/>
    <property type="match status" value="1"/>
</dbReference>
<feature type="region of interest" description="Disordered" evidence="6">
    <location>
        <begin position="433"/>
        <end position="552"/>
    </location>
</feature>
<evidence type="ECO:0000256" key="7">
    <source>
        <dbReference type="SAM" id="SignalP"/>
    </source>
</evidence>
<feature type="region of interest" description="Disordered" evidence="6">
    <location>
        <begin position="687"/>
        <end position="763"/>
    </location>
</feature>
<dbReference type="SUPFAM" id="SSF56112">
    <property type="entry name" value="Protein kinase-like (PK-like)"/>
    <property type="match status" value="1"/>
</dbReference>
<dbReference type="Gene3D" id="1.10.510.10">
    <property type="entry name" value="Transferase(Phosphotransferase) domain 1"/>
    <property type="match status" value="1"/>
</dbReference>
<dbReference type="InterPro" id="IPR050494">
    <property type="entry name" value="Ser_Thr_dual-spec_kinase"/>
</dbReference>
<feature type="region of interest" description="Disordered" evidence="6">
    <location>
        <begin position="582"/>
        <end position="613"/>
    </location>
</feature>
<dbReference type="InterPro" id="IPR000719">
    <property type="entry name" value="Prot_kinase_dom"/>
</dbReference>
<evidence type="ECO:0000256" key="1">
    <source>
        <dbReference type="ARBA" id="ARBA00022527"/>
    </source>
</evidence>
<organism evidence="9 10">
    <name type="scientific">Paralvinella palmiformis</name>
    <dbReference type="NCBI Taxonomy" id="53620"/>
    <lineage>
        <taxon>Eukaryota</taxon>
        <taxon>Metazoa</taxon>
        <taxon>Spiralia</taxon>
        <taxon>Lophotrochozoa</taxon>
        <taxon>Annelida</taxon>
        <taxon>Polychaeta</taxon>
        <taxon>Sedentaria</taxon>
        <taxon>Canalipalpata</taxon>
        <taxon>Terebellida</taxon>
        <taxon>Terebelliformia</taxon>
        <taxon>Alvinellidae</taxon>
        <taxon>Paralvinella</taxon>
    </lineage>
</organism>
<feature type="compositionally biased region" description="Low complexity" evidence="6">
    <location>
        <begin position="472"/>
        <end position="499"/>
    </location>
</feature>
<feature type="compositionally biased region" description="Polar residues" evidence="6">
    <location>
        <begin position="502"/>
        <end position="533"/>
    </location>
</feature>
<protein>
    <recommendedName>
        <fullName evidence="8">Protein kinase domain-containing protein</fullName>
    </recommendedName>
</protein>
<feature type="compositionally biased region" description="Low complexity" evidence="6">
    <location>
        <begin position="738"/>
        <end position="750"/>
    </location>
</feature>
<dbReference type="GO" id="GO:0005524">
    <property type="term" value="F:ATP binding"/>
    <property type="evidence" value="ECO:0007669"/>
    <property type="project" value="UniProtKB-KW"/>
</dbReference>
<feature type="compositionally biased region" description="Polar residues" evidence="6">
    <location>
        <begin position="751"/>
        <end position="763"/>
    </location>
</feature>
<keyword evidence="1" id="KW-0723">Serine/threonine-protein kinase</keyword>
<dbReference type="Proteomes" id="UP001208570">
    <property type="component" value="Unassembled WGS sequence"/>
</dbReference>
<feature type="compositionally biased region" description="Polar residues" evidence="6">
    <location>
        <begin position="688"/>
        <end position="702"/>
    </location>
</feature>
<evidence type="ECO:0000313" key="9">
    <source>
        <dbReference type="EMBL" id="KAK2149247.1"/>
    </source>
</evidence>
<evidence type="ECO:0000259" key="8">
    <source>
        <dbReference type="PROSITE" id="PS50011"/>
    </source>
</evidence>
<dbReference type="AlphaFoldDB" id="A0AAD9J9S4"/>
<proteinExistence type="predicted"/>
<evidence type="ECO:0000256" key="4">
    <source>
        <dbReference type="ARBA" id="ARBA00022777"/>
    </source>
</evidence>
<reference evidence="9" key="1">
    <citation type="journal article" date="2023" name="Mol. Biol. Evol.">
        <title>Third-Generation Sequencing Reveals the Adaptive Role of the Epigenome in Three Deep-Sea Polychaetes.</title>
        <authorList>
            <person name="Perez M."/>
            <person name="Aroh O."/>
            <person name="Sun Y."/>
            <person name="Lan Y."/>
            <person name="Juniper S.K."/>
            <person name="Young C.R."/>
            <person name="Angers B."/>
            <person name="Qian P.Y."/>
        </authorList>
    </citation>
    <scope>NUCLEOTIDE SEQUENCE</scope>
    <source>
        <strain evidence="9">P08H-3</strain>
    </source>
</reference>
<gene>
    <name evidence="9" type="ORF">LSH36_459g01043</name>
</gene>